<evidence type="ECO:0000259" key="1">
    <source>
        <dbReference type="Pfam" id="PF01522"/>
    </source>
</evidence>
<dbReference type="Gene3D" id="3.20.20.370">
    <property type="entry name" value="Glycoside hydrolase/deacetylase"/>
    <property type="match status" value="1"/>
</dbReference>
<dbReference type="SUPFAM" id="SSF88713">
    <property type="entry name" value="Glycoside hydrolase/deacetylase"/>
    <property type="match status" value="1"/>
</dbReference>
<evidence type="ECO:0000313" key="3">
    <source>
        <dbReference type="Proteomes" id="UP000485484"/>
    </source>
</evidence>
<dbReference type="GO" id="GO:0016810">
    <property type="term" value="F:hydrolase activity, acting on carbon-nitrogen (but not peptide) bonds"/>
    <property type="evidence" value="ECO:0007669"/>
    <property type="project" value="InterPro"/>
</dbReference>
<protein>
    <submittedName>
        <fullName evidence="2">Polysaccharide deacetylase</fullName>
    </submittedName>
</protein>
<dbReference type="InterPro" id="IPR002509">
    <property type="entry name" value="NODB_dom"/>
</dbReference>
<proteinExistence type="predicted"/>
<gene>
    <name evidence="2" type="ORF">BWY73_00593</name>
</gene>
<dbReference type="EMBL" id="MWAK01000061">
    <property type="protein sequence ID" value="OPZ92878.1"/>
    <property type="molecule type" value="Genomic_DNA"/>
</dbReference>
<reference evidence="2 3" key="1">
    <citation type="submission" date="2017-02" db="EMBL/GenBank/DDBJ databases">
        <title>Delving into the versatile metabolic prowess of the omnipresent phylum Bacteroidetes.</title>
        <authorList>
            <person name="Nobu M.K."/>
            <person name="Mei R."/>
            <person name="Narihiro T."/>
            <person name="Kuroda K."/>
            <person name="Liu W.-T."/>
        </authorList>
    </citation>
    <scope>NUCLEOTIDE SEQUENCE [LARGE SCALE GENOMIC DNA]</scope>
    <source>
        <strain evidence="2">ADurb.Bin417</strain>
    </source>
</reference>
<dbReference type="Pfam" id="PF01522">
    <property type="entry name" value="Polysacc_deac_1"/>
    <property type="match status" value="1"/>
</dbReference>
<dbReference type="Proteomes" id="UP000485484">
    <property type="component" value="Unassembled WGS sequence"/>
</dbReference>
<dbReference type="InterPro" id="IPR011989">
    <property type="entry name" value="ARM-like"/>
</dbReference>
<dbReference type="AlphaFoldDB" id="A0A1V5MI03"/>
<accession>A0A1V5MI03</accession>
<dbReference type="Gene3D" id="1.25.10.10">
    <property type="entry name" value="Leucine-rich Repeat Variant"/>
    <property type="match status" value="1"/>
</dbReference>
<feature type="domain" description="NodB homology" evidence="1">
    <location>
        <begin position="269"/>
        <end position="325"/>
    </location>
</feature>
<name>A0A1V5MI03_UNCT6</name>
<dbReference type="InterPro" id="IPR011330">
    <property type="entry name" value="Glyco_hydro/deAcase_b/a-brl"/>
</dbReference>
<sequence>MRVELARIIGNFGEAGDLDTLHGWVGGQWVETQLPATRGLARLKNPASVEPVLEALKLALRPRGLYPTHFRIFTEHIRTLTEIGDPRAIEPLKKFIADLPAENGGKPVVQTRILAVNAAGTRLALGEAAAAGELAAFLRDGDASVRREAAKRAVALPDNRLPAEVGAALAEAAAAETEPYTALVLRRAAAARGLPAAAGPAPVFLPAEADTTAADTEPRYVMINLDDSSTIDAMERVLAMCEFCDRQGRRLVFRLMVAPASRFDQDYLAVLLKRLYDRGCEIGNHTFTHNNDGFDYLRLPEHEMEAEFRQCQSWLRDRIPGLERVYAFWSGGSGFRPREKTKMAGERSRELAVEWGLATDIPYDWPRSFNPDFLAPPYHDPGKFVSWHTRNDLSSAYMFDSAEEGIEALKSSFRVFYANPGGRPMFFGHHDWPLGEEEIRPGVKLTYEVLWGFLKWALVEERNRFPNFKGITPLEYAYITAGRAAELENRKEPLQNGR</sequence>
<comment type="caution">
    <text evidence="2">The sequence shown here is derived from an EMBL/GenBank/DDBJ whole genome shotgun (WGS) entry which is preliminary data.</text>
</comment>
<organism evidence="2 3">
    <name type="scientific">candidate division TA06 bacterium ADurb.Bin417</name>
    <dbReference type="NCBI Taxonomy" id="1852828"/>
    <lineage>
        <taxon>Bacteria</taxon>
        <taxon>Bacteria division TA06</taxon>
    </lineage>
</organism>
<evidence type="ECO:0000313" key="2">
    <source>
        <dbReference type="EMBL" id="OPZ92878.1"/>
    </source>
</evidence>
<dbReference type="GO" id="GO:0005975">
    <property type="term" value="P:carbohydrate metabolic process"/>
    <property type="evidence" value="ECO:0007669"/>
    <property type="project" value="InterPro"/>
</dbReference>